<evidence type="ECO:0000256" key="1">
    <source>
        <dbReference type="SAM" id="MobiDB-lite"/>
    </source>
</evidence>
<feature type="region of interest" description="Disordered" evidence="1">
    <location>
        <begin position="33"/>
        <end position="74"/>
    </location>
</feature>
<evidence type="ECO:0000313" key="3">
    <source>
        <dbReference type="Proteomes" id="UP000279833"/>
    </source>
</evidence>
<feature type="compositionally biased region" description="Polar residues" evidence="1">
    <location>
        <begin position="62"/>
        <end position="74"/>
    </location>
</feature>
<evidence type="ECO:0000313" key="2">
    <source>
        <dbReference type="EMBL" id="VDP36806.1"/>
    </source>
</evidence>
<evidence type="ECO:0000313" key="4">
    <source>
        <dbReference type="WBParaSite" id="SCUD_0000972301-mRNA-1"/>
    </source>
</evidence>
<dbReference type="WBParaSite" id="SCUD_0000972301-mRNA-1">
    <property type="protein sequence ID" value="SCUD_0000972301-mRNA-1"/>
    <property type="gene ID" value="SCUD_0000972301"/>
</dbReference>
<accession>A0A183K405</accession>
<name>A0A183K405_9TREM</name>
<reference evidence="2 3" key="2">
    <citation type="submission" date="2018-11" db="EMBL/GenBank/DDBJ databases">
        <authorList>
            <consortium name="Pathogen Informatics"/>
        </authorList>
    </citation>
    <scope>NUCLEOTIDE SEQUENCE [LARGE SCALE GENOMIC DNA]</scope>
    <source>
        <strain evidence="2">Dakar</strain>
        <strain evidence="3">Dakar, Senegal</strain>
    </source>
</reference>
<proteinExistence type="predicted"/>
<dbReference type="Proteomes" id="UP000279833">
    <property type="component" value="Unassembled WGS sequence"/>
</dbReference>
<protein>
    <submittedName>
        <fullName evidence="2 4">Uncharacterized protein</fullName>
    </submittedName>
</protein>
<gene>
    <name evidence="2" type="ORF">SCUD_LOCUS9723</name>
</gene>
<dbReference type="AlphaFoldDB" id="A0A183K405"/>
<organism evidence="4">
    <name type="scientific">Schistosoma curassoni</name>
    <dbReference type="NCBI Taxonomy" id="6186"/>
    <lineage>
        <taxon>Eukaryota</taxon>
        <taxon>Metazoa</taxon>
        <taxon>Spiralia</taxon>
        <taxon>Lophotrochozoa</taxon>
        <taxon>Platyhelminthes</taxon>
        <taxon>Trematoda</taxon>
        <taxon>Digenea</taxon>
        <taxon>Strigeidida</taxon>
        <taxon>Schistosomatoidea</taxon>
        <taxon>Schistosomatidae</taxon>
        <taxon>Schistosoma</taxon>
    </lineage>
</organism>
<sequence length="74" mass="7946">MEQTDGILRAGDLLLGIPVHIRKNQAQVSIVKSGKTEELTTESQRDILQNSGVTGGPEALMSTAQNNLNQLQTS</sequence>
<dbReference type="EMBL" id="UZAK01033385">
    <property type="protein sequence ID" value="VDP36806.1"/>
    <property type="molecule type" value="Genomic_DNA"/>
</dbReference>
<reference evidence="4" key="1">
    <citation type="submission" date="2016-06" db="UniProtKB">
        <authorList>
            <consortium name="WormBaseParasite"/>
        </authorList>
    </citation>
    <scope>IDENTIFICATION</scope>
</reference>
<keyword evidence="3" id="KW-1185">Reference proteome</keyword>